<reference evidence="3 4" key="1">
    <citation type="journal article" date="2020" name="Nat. Commun.">
        <title>Genome of Tripterygium wilfordii and identification of cytochrome P450 involved in triptolide biosynthesis.</title>
        <authorList>
            <person name="Tu L."/>
            <person name="Su P."/>
            <person name="Zhang Z."/>
            <person name="Gao L."/>
            <person name="Wang J."/>
            <person name="Hu T."/>
            <person name="Zhou J."/>
            <person name="Zhang Y."/>
            <person name="Zhao Y."/>
            <person name="Liu Y."/>
            <person name="Song Y."/>
            <person name="Tong Y."/>
            <person name="Lu Y."/>
            <person name="Yang J."/>
            <person name="Xu C."/>
            <person name="Jia M."/>
            <person name="Peters R.J."/>
            <person name="Huang L."/>
            <person name="Gao W."/>
        </authorList>
    </citation>
    <scope>NUCLEOTIDE SEQUENCE [LARGE SCALE GENOMIC DNA]</scope>
    <source>
        <strain evidence="4">cv. XIE 37</strain>
        <tissue evidence="3">Leaf</tissue>
    </source>
</reference>
<keyword evidence="2" id="KW-0732">Signal</keyword>
<evidence type="ECO:0000313" key="3">
    <source>
        <dbReference type="EMBL" id="KAF5739460.1"/>
    </source>
</evidence>
<keyword evidence="4" id="KW-1185">Reference proteome</keyword>
<dbReference type="PANTHER" id="PTHR36042:SF1">
    <property type="entry name" value="OS05G0490900 PROTEIN"/>
    <property type="match status" value="1"/>
</dbReference>
<dbReference type="EMBL" id="JAAARO010000012">
    <property type="protein sequence ID" value="KAF5739460.1"/>
    <property type="molecule type" value="Genomic_DNA"/>
</dbReference>
<dbReference type="InParanoid" id="A0A7J7CZH8"/>
<feature type="region of interest" description="Disordered" evidence="1">
    <location>
        <begin position="60"/>
        <end position="101"/>
    </location>
</feature>
<gene>
    <name evidence="3" type="ORF">HS088_TW12G00666</name>
</gene>
<evidence type="ECO:0000313" key="4">
    <source>
        <dbReference type="Proteomes" id="UP000593562"/>
    </source>
</evidence>
<feature type="chain" id="PRO_5029898625" description="Secreted protein" evidence="2">
    <location>
        <begin position="18"/>
        <end position="101"/>
    </location>
</feature>
<organism evidence="3 4">
    <name type="scientific">Tripterygium wilfordii</name>
    <name type="common">Thunder God vine</name>
    <dbReference type="NCBI Taxonomy" id="458696"/>
    <lineage>
        <taxon>Eukaryota</taxon>
        <taxon>Viridiplantae</taxon>
        <taxon>Streptophyta</taxon>
        <taxon>Embryophyta</taxon>
        <taxon>Tracheophyta</taxon>
        <taxon>Spermatophyta</taxon>
        <taxon>Magnoliopsida</taxon>
        <taxon>eudicotyledons</taxon>
        <taxon>Gunneridae</taxon>
        <taxon>Pentapetalae</taxon>
        <taxon>rosids</taxon>
        <taxon>fabids</taxon>
        <taxon>Celastrales</taxon>
        <taxon>Celastraceae</taxon>
        <taxon>Tripterygium</taxon>
    </lineage>
</organism>
<proteinExistence type="predicted"/>
<dbReference type="PANTHER" id="PTHR36042">
    <property type="entry name" value="OS05G0490900 PROTEIN"/>
    <property type="match status" value="1"/>
</dbReference>
<name>A0A7J7CZH8_TRIWF</name>
<dbReference type="AlphaFoldDB" id="A0A7J7CZH8"/>
<evidence type="ECO:0000256" key="2">
    <source>
        <dbReference type="SAM" id="SignalP"/>
    </source>
</evidence>
<sequence>MAAIFLSWCSICCFAKGNPTSQTFFLGAGRRVLHPTNNGSNEFHQNRNPSSRFFVFATMEGSRKSRKSDEKIPSWARPDSEEPPPWAVGEGLKNTTSRWLV</sequence>
<protein>
    <recommendedName>
        <fullName evidence="5">Secreted protein</fullName>
    </recommendedName>
</protein>
<evidence type="ECO:0000256" key="1">
    <source>
        <dbReference type="SAM" id="MobiDB-lite"/>
    </source>
</evidence>
<accession>A0A7J7CZH8</accession>
<comment type="caution">
    <text evidence="3">The sequence shown here is derived from an EMBL/GenBank/DDBJ whole genome shotgun (WGS) entry which is preliminary data.</text>
</comment>
<dbReference type="Proteomes" id="UP000593562">
    <property type="component" value="Unassembled WGS sequence"/>
</dbReference>
<evidence type="ECO:0008006" key="5">
    <source>
        <dbReference type="Google" id="ProtNLM"/>
    </source>
</evidence>
<feature type="signal peptide" evidence="2">
    <location>
        <begin position="1"/>
        <end position="17"/>
    </location>
</feature>
<feature type="compositionally biased region" description="Basic and acidic residues" evidence="1">
    <location>
        <begin position="61"/>
        <end position="72"/>
    </location>
</feature>